<dbReference type="EMBL" id="JAFFZN010000011">
    <property type="protein sequence ID" value="MBO8186598.1"/>
    <property type="molecule type" value="Genomic_DNA"/>
</dbReference>
<proteinExistence type="predicted"/>
<evidence type="ECO:0008006" key="4">
    <source>
        <dbReference type="Google" id="ProtNLM"/>
    </source>
</evidence>
<dbReference type="RefSeq" id="WP_209265485.1">
    <property type="nucleotide sequence ID" value="NZ_JAFFZN010000011.1"/>
</dbReference>
<feature type="region of interest" description="Disordered" evidence="1">
    <location>
        <begin position="1"/>
        <end position="21"/>
    </location>
</feature>
<keyword evidence="3" id="KW-1185">Reference proteome</keyword>
<name>A0ABS3WU04_9ACTN</name>
<organism evidence="2 3">
    <name type="scientific">Streptomyces spirodelae</name>
    <dbReference type="NCBI Taxonomy" id="2812904"/>
    <lineage>
        <taxon>Bacteria</taxon>
        <taxon>Bacillati</taxon>
        <taxon>Actinomycetota</taxon>
        <taxon>Actinomycetes</taxon>
        <taxon>Kitasatosporales</taxon>
        <taxon>Streptomycetaceae</taxon>
        <taxon>Streptomyces</taxon>
    </lineage>
</organism>
<dbReference type="Proteomes" id="UP001518976">
    <property type="component" value="Unassembled WGS sequence"/>
</dbReference>
<evidence type="ECO:0000313" key="2">
    <source>
        <dbReference type="EMBL" id="MBO8186598.1"/>
    </source>
</evidence>
<evidence type="ECO:0000313" key="3">
    <source>
        <dbReference type="Proteomes" id="UP001518976"/>
    </source>
</evidence>
<evidence type="ECO:0000256" key="1">
    <source>
        <dbReference type="SAM" id="MobiDB-lite"/>
    </source>
</evidence>
<accession>A0ABS3WU04</accession>
<sequence length="134" mass="14425">MRLNHALPPDGANGKPVGGEGDLVVHDDELGALGNMSFELHSRLSSAGDRARQNTFDAAVQLFNDGLDAGSALTTLHDAWNTKLGTLKEACALISNHLDYSKAQHAKDEQDIVTSMKNAAGEDMTVSRIYDYLK</sequence>
<protein>
    <recommendedName>
        <fullName evidence="4">WXG100 family type VII secretion target</fullName>
    </recommendedName>
</protein>
<reference evidence="2 3" key="1">
    <citation type="submission" date="2021-02" db="EMBL/GenBank/DDBJ databases">
        <title>Streptomyces spirodelae sp. nov., isolated from duckweed.</title>
        <authorList>
            <person name="Saimee Y."/>
            <person name="Duangmal K."/>
        </authorList>
    </citation>
    <scope>NUCLEOTIDE SEQUENCE [LARGE SCALE GENOMIC DNA]</scope>
    <source>
        <strain evidence="2 3">DW4-2</strain>
    </source>
</reference>
<gene>
    <name evidence="2" type="ORF">JW592_14165</name>
</gene>
<comment type="caution">
    <text evidence="2">The sequence shown here is derived from an EMBL/GenBank/DDBJ whole genome shotgun (WGS) entry which is preliminary data.</text>
</comment>